<dbReference type="GO" id="GO:0005737">
    <property type="term" value="C:cytoplasm"/>
    <property type="evidence" value="ECO:0007669"/>
    <property type="project" value="TreeGrafter"/>
</dbReference>
<dbReference type="GO" id="GO:0004722">
    <property type="term" value="F:protein serine/threonine phosphatase activity"/>
    <property type="evidence" value="ECO:0007669"/>
    <property type="project" value="TreeGrafter"/>
</dbReference>
<sequence length="302" mass="34185">MSLSHHVKKVFEDCKSSSAPDYTNLVPVLKAAEEVLLREPQILTLKEPAVIVGDLHGDLEAVLKITGRYLDSYNLVFLGDYVDRGNFSIETVSYLLALKLLNPERVFLLRGNHESILVNQSYGFYYELVKKMGRKAFELLVRFNETMSALPYAALLKPYRLLLIHGGIPTSLPSLKEIARLPKKDLIPSSEEAFQLLWNDPSEEVETFSPSDRGEGVYLFGRKPLEEFLKKNRLTGIIRSHEVVEEGYRFSFPTPSEKTMLGPKPPRGFKGRVLTIFTSSAYEGVKRCVAIVQNKGIKLEYI</sequence>
<dbReference type="CDD" id="cd00144">
    <property type="entry name" value="MPP_PPP_family"/>
    <property type="match status" value="1"/>
</dbReference>
<dbReference type="SUPFAM" id="SSF56300">
    <property type="entry name" value="Metallo-dependent phosphatases"/>
    <property type="match status" value="1"/>
</dbReference>
<dbReference type="EMBL" id="DSAY01000076">
    <property type="protein sequence ID" value="HDP14982.1"/>
    <property type="molecule type" value="Genomic_DNA"/>
</dbReference>
<dbReference type="InterPro" id="IPR029052">
    <property type="entry name" value="Metallo-depent_PP-like"/>
</dbReference>
<reference evidence="2" key="1">
    <citation type="journal article" date="2020" name="mSystems">
        <title>Genome- and Community-Level Interaction Insights into Carbon Utilization and Element Cycling Functions of Hydrothermarchaeota in Hydrothermal Sediment.</title>
        <authorList>
            <person name="Zhou Z."/>
            <person name="Liu Y."/>
            <person name="Xu W."/>
            <person name="Pan J."/>
            <person name="Luo Z.H."/>
            <person name="Li M."/>
        </authorList>
    </citation>
    <scope>NUCLEOTIDE SEQUENCE [LARGE SCALE GENOMIC DNA]</scope>
    <source>
        <strain evidence="2">SpSt-116</strain>
    </source>
</reference>
<name>A0A7C1CCU2_9CREN</name>
<accession>A0A7C1CCU2</accession>
<dbReference type="PANTHER" id="PTHR11668:SF496">
    <property type="entry name" value="SERINE_THREONINE-PROTEIN PHOSPHATASE"/>
    <property type="match status" value="1"/>
</dbReference>
<comment type="caution">
    <text evidence="2">The sequence shown here is derived from an EMBL/GenBank/DDBJ whole genome shotgun (WGS) entry which is preliminary data.</text>
</comment>
<dbReference type="InterPro" id="IPR004843">
    <property type="entry name" value="Calcineurin-like_PHP"/>
</dbReference>
<feature type="domain" description="Serine/threonine specific protein phosphatases" evidence="1">
    <location>
        <begin position="109"/>
        <end position="114"/>
    </location>
</feature>
<dbReference type="InterPro" id="IPR050341">
    <property type="entry name" value="PP1_catalytic_subunit"/>
</dbReference>
<dbReference type="AlphaFoldDB" id="A0A7C1CCU2"/>
<dbReference type="Gene3D" id="3.60.21.10">
    <property type="match status" value="1"/>
</dbReference>
<protein>
    <recommendedName>
        <fullName evidence="1">Serine/threonine specific protein phosphatases domain-containing protein</fullName>
    </recommendedName>
</protein>
<proteinExistence type="predicted"/>
<dbReference type="Pfam" id="PF00149">
    <property type="entry name" value="Metallophos"/>
    <property type="match status" value="1"/>
</dbReference>
<dbReference type="PRINTS" id="PR00114">
    <property type="entry name" value="STPHPHTASE"/>
</dbReference>
<organism evidence="2">
    <name type="scientific">Thermofilum adornatum</name>
    <dbReference type="NCBI Taxonomy" id="1365176"/>
    <lineage>
        <taxon>Archaea</taxon>
        <taxon>Thermoproteota</taxon>
        <taxon>Thermoprotei</taxon>
        <taxon>Thermofilales</taxon>
        <taxon>Thermofilaceae</taxon>
        <taxon>Thermofilum</taxon>
    </lineage>
</organism>
<evidence type="ECO:0000259" key="1">
    <source>
        <dbReference type="PROSITE" id="PS00125"/>
    </source>
</evidence>
<dbReference type="PANTHER" id="PTHR11668">
    <property type="entry name" value="SERINE/THREONINE PROTEIN PHOSPHATASE"/>
    <property type="match status" value="1"/>
</dbReference>
<gene>
    <name evidence="2" type="ORF">ENN26_04285</name>
</gene>
<evidence type="ECO:0000313" key="2">
    <source>
        <dbReference type="EMBL" id="HDP14982.1"/>
    </source>
</evidence>
<dbReference type="SMART" id="SM00156">
    <property type="entry name" value="PP2Ac"/>
    <property type="match status" value="1"/>
</dbReference>
<dbReference type="InterPro" id="IPR006186">
    <property type="entry name" value="Ser/Thr-sp_prot-phosphatase"/>
</dbReference>
<dbReference type="PROSITE" id="PS00125">
    <property type="entry name" value="SER_THR_PHOSPHATASE"/>
    <property type="match status" value="1"/>
</dbReference>